<evidence type="ECO:0000313" key="10">
    <source>
        <dbReference type="EMBL" id="UYU31010.1"/>
    </source>
</evidence>
<feature type="region of interest" description="Disordered" evidence="7">
    <location>
        <begin position="440"/>
        <end position="459"/>
    </location>
</feature>
<evidence type="ECO:0000256" key="2">
    <source>
        <dbReference type="ARBA" id="ARBA00022722"/>
    </source>
</evidence>
<evidence type="ECO:0000256" key="3">
    <source>
        <dbReference type="ARBA" id="ARBA00022801"/>
    </source>
</evidence>
<keyword evidence="1 5" id="KW-0963">Cytoplasm</keyword>
<sequence length="459" mass="51869">MPANASSTIFTVSRLNQTVRLLLEQEMGQVWISGEISNFTQPASGHWYFTLKDDTAQVRCAMFRNSNRRVTFRPQHGQQVLVRANITLYEPRGDYQIIVESMQPAGEGLLQQKYEQLKQRLADEGLFAQQHKQPLPAPARQVGVITSKTGAALHDILHVLQRRDPSLPVIIYPTAVQGDDAPAQIVRAIELANRRNECDVLIVGRGGGSLEDLWSFNDERVARAIFASRIPVVSAVGHETDVTIADFVADLRAPTPSAAAEVVSRNQQELLRQVLAARQRLEMAMDYLLVSRTQRQSRLQHRLQQQHPQLRLARQQTALIRLRQRMSSALDNQLRRSSQRQQRAEQRLNQQHPQGRLHRAQNRYQQLEYRLSQTIAARLSSTRERFGSVLTHLEAVSPLATLARGYSVTTAPDGAVLKQTRQAQPGDVLTTRVQDGWVESEVKTVTPAKKTRKRKPENP</sequence>
<comment type="catalytic activity">
    <reaction evidence="5 6">
        <text>Exonucleolytic cleavage in either 5'- to 3'- or 3'- to 5'-direction to yield nucleoside 5'-phosphates.</text>
        <dbReference type="EC" id="3.1.11.6"/>
    </reaction>
</comment>
<evidence type="ECO:0000259" key="9">
    <source>
        <dbReference type="Pfam" id="PF13742"/>
    </source>
</evidence>
<keyword evidence="3 5" id="KW-0378">Hydrolase</keyword>
<evidence type="ECO:0000313" key="11">
    <source>
        <dbReference type="Proteomes" id="UP001156318"/>
    </source>
</evidence>
<comment type="subunit">
    <text evidence="5">Heterooligomer composed of large and small subunits.</text>
</comment>
<keyword evidence="4 5" id="KW-0269">Exonuclease</keyword>
<dbReference type="Pfam" id="PF13742">
    <property type="entry name" value="tRNA_anti_2"/>
    <property type="match status" value="1"/>
</dbReference>
<gene>
    <name evidence="5 10" type="primary">xseA</name>
    <name evidence="10" type="ORF">KFZ77_14260</name>
</gene>
<organism evidence="10 11">
    <name type="scientific">Siccibacter colletis</name>
    <dbReference type="NCBI Taxonomy" id="1505757"/>
    <lineage>
        <taxon>Bacteria</taxon>
        <taxon>Pseudomonadati</taxon>
        <taxon>Pseudomonadota</taxon>
        <taxon>Gammaproteobacteria</taxon>
        <taxon>Enterobacterales</taxon>
        <taxon>Enterobacteriaceae</taxon>
        <taxon>Siccibacter</taxon>
    </lineage>
</organism>
<dbReference type="CDD" id="cd04489">
    <property type="entry name" value="ExoVII_LU_OBF"/>
    <property type="match status" value="1"/>
</dbReference>
<proteinExistence type="inferred from homology"/>
<dbReference type="Pfam" id="PF02601">
    <property type="entry name" value="Exonuc_VII_L"/>
    <property type="match status" value="1"/>
</dbReference>
<dbReference type="NCBIfam" id="TIGR00237">
    <property type="entry name" value="xseA"/>
    <property type="match status" value="1"/>
</dbReference>
<dbReference type="InterPro" id="IPR025824">
    <property type="entry name" value="OB-fold_nuc-bd_dom"/>
</dbReference>
<evidence type="ECO:0000259" key="8">
    <source>
        <dbReference type="Pfam" id="PF02601"/>
    </source>
</evidence>
<reference evidence="10 11" key="1">
    <citation type="submission" date="2021-05" db="EMBL/GenBank/DDBJ databases">
        <title>Isolation, identification, and the growth promoting effects of Pantoea dispersa strain YSD J2 from the aboveground leaves of Cyperus esculentus L.Var. Sativus.</title>
        <authorList>
            <person name="Wang S."/>
            <person name="Tang X.M."/>
            <person name="Huang Y.N."/>
        </authorList>
    </citation>
    <scope>NUCLEOTIDE SEQUENCE [LARGE SCALE GENOMIC DNA]</scope>
    <source>
        <strain evidence="11">YSD YN2</strain>
    </source>
</reference>
<dbReference type="PANTHER" id="PTHR30008">
    <property type="entry name" value="EXODEOXYRIBONUCLEASE 7 LARGE SUBUNIT"/>
    <property type="match status" value="1"/>
</dbReference>
<feature type="region of interest" description="Disordered" evidence="7">
    <location>
        <begin position="330"/>
        <end position="358"/>
    </location>
</feature>
<evidence type="ECO:0000256" key="4">
    <source>
        <dbReference type="ARBA" id="ARBA00022839"/>
    </source>
</evidence>
<comment type="subcellular location">
    <subcellularLocation>
        <location evidence="5 6">Cytoplasm</location>
    </subcellularLocation>
</comment>
<dbReference type="EMBL" id="CP074352">
    <property type="protein sequence ID" value="UYU31010.1"/>
    <property type="molecule type" value="Genomic_DNA"/>
</dbReference>
<comment type="function">
    <text evidence="5">Bidirectionally degrades single-stranded DNA into large acid-insoluble oligonucleotides, which are then degraded further into small acid-soluble oligonucleotides.</text>
</comment>
<dbReference type="InterPro" id="IPR003753">
    <property type="entry name" value="Exonuc_VII_L"/>
</dbReference>
<evidence type="ECO:0000256" key="6">
    <source>
        <dbReference type="RuleBase" id="RU004355"/>
    </source>
</evidence>
<evidence type="ECO:0000256" key="1">
    <source>
        <dbReference type="ARBA" id="ARBA00022490"/>
    </source>
</evidence>
<name>A0ABY6JB02_9ENTR</name>
<feature type="domain" description="OB-fold nucleic acid binding" evidence="9">
    <location>
        <begin position="10"/>
        <end position="103"/>
    </location>
</feature>
<dbReference type="Proteomes" id="UP001156318">
    <property type="component" value="Chromosome"/>
</dbReference>
<dbReference type="EC" id="3.1.11.6" evidence="5"/>
<dbReference type="RefSeq" id="WP_264384568.1">
    <property type="nucleotide sequence ID" value="NZ_CP074352.1"/>
</dbReference>
<comment type="similarity">
    <text evidence="5 6">Belongs to the XseA family.</text>
</comment>
<dbReference type="InterPro" id="IPR020579">
    <property type="entry name" value="Exonuc_VII_lsu_C"/>
</dbReference>
<protein>
    <recommendedName>
        <fullName evidence="5">Exodeoxyribonuclease 7 large subunit</fullName>
        <ecNumber evidence="5">3.1.11.6</ecNumber>
    </recommendedName>
    <alternativeName>
        <fullName evidence="5">Exodeoxyribonuclease VII large subunit</fullName>
        <shortName evidence="5">Exonuclease VII large subunit</shortName>
    </alternativeName>
</protein>
<dbReference type="PANTHER" id="PTHR30008:SF0">
    <property type="entry name" value="EXODEOXYRIBONUCLEASE 7 LARGE SUBUNIT"/>
    <property type="match status" value="1"/>
</dbReference>
<keyword evidence="11" id="KW-1185">Reference proteome</keyword>
<feature type="compositionally biased region" description="Basic residues" evidence="7">
    <location>
        <begin position="449"/>
        <end position="459"/>
    </location>
</feature>
<feature type="domain" description="Exonuclease VII large subunit C-terminal" evidence="8">
    <location>
        <begin position="126"/>
        <end position="440"/>
    </location>
</feature>
<evidence type="ECO:0000256" key="5">
    <source>
        <dbReference type="HAMAP-Rule" id="MF_00378"/>
    </source>
</evidence>
<dbReference type="GO" id="GO:0008855">
    <property type="term" value="F:exodeoxyribonuclease VII activity"/>
    <property type="evidence" value="ECO:0007669"/>
    <property type="project" value="UniProtKB-EC"/>
</dbReference>
<dbReference type="HAMAP" id="MF_00378">
    <property type="entry name" value="Exonuc_7_L"/>
    <property type="match status" value="1"/>
</dbReference>
<keyword evidence="2 5" id="KW-0540">Nuclease</keyword>
<evidence type="ECO:0000256" key="7">
    <source>
        <dbReference type="SAM" id="MobiDB-lite"/>
    </source>
</evidence>
<accession>A0ABY6JB02</accession>